<evidence type="ECO:0000256" key="2">
    <source>
        <dbReference type="ARBA" id="ARBA00012958"/>
    </source>
</evidence>
<dbReference type="GO" id="GO:0005524">
    <property type="term" value="F:ATP binding"/>
    <property type="evidence" value="ECO:0007669"/>
    <property type="project" value="UniProtKB-KW"/>
</dbReference>
<comment type="caution">
    <text evidence="8">The sequence shown here is derived from an EMBL/GenBank/DDBJ whole genome shotgun (WGS) entry which is preliminary data.</text>
</comment>
<dbReference type="GO" id="GO:0004631">
    <property type="term" value="F:phosphomevalonate kinase activity"/>
    <property type="evidence" value="ECO:0007669"/>
    <property type="project" value="UniProtKB-EC"/>
</dbReference>
<comment type="pathway">
    <text evidence="1">Isoprenoid biosynthesis; isopentenyl diphosphate biosynthesis via mevalonate pathway; isopentenyl diphosphate from (R)-mevalonate: step 2/3.</text>
</comment>
<protein>
    <recommendedName>
        <fullName evidence="2">phosphomevalonate kinase</fullName>
        <ecNumber evidence="2">2.7.4.2</ecNumber>
    </recommendedName>
</protein>
<evidence type="ECO:0000256" key="5">
    <source>
        <dbReference type="ARBA" id="ARBA00022777"/>
    </source>
</evidence>
<dbReference type="UniPathway" id="UPA00057">
    <property type="reaction ID" value="UER00099"/>
</dbReference>
<keyword evidence="4" id="KW-0547">Nucleotide-binding</keyword>
<dbReference type="GO" id="GO:0005777">
    <property type="term" value="C:peroxisome"/>
    <property type="evidence" value="ECO:0007669"/>
    <property type="project" value="TreeGrafter"/>
</dbReference>
<evidence type="ECO:0000256" key="3">
    <source>
        <dbReference type="ARBA" id="ARBA00022679"/>
    </source>
</evidence>
<evidence type="ECO:0000313" key="9">
    <source>
        <dbReference type="Proteomes" id="UP000623129"/>
    </source>
</evidence>
<dbReference type="InterPro" id="IPR035102">
    <property type="entry name" value="Phosphomevalonate_kinase"/>
</dbReference>
<dbReference type="OrthoDB" id="10262935at2759"/>
<evidence type="ECO:0000256" key="4">
    <source>
        <dbReference type="ARBA" id="ARBA00022741"/>
    </source>
</evidence>
<keyword evidence="7" id="KW-0732">Signal</keyword>
<dbReference type="Gene3D" id="3.30.70.890">
    <property type="entry name" value="GHMP kinase, C-terminal domain"/>
    <property type="match status" value="1"/>
</dbReference>
<dbReference type="PANTHER" id="PTHR31814">
    <property type="match status" value="1"/>
</dbReference>
<evidence type="ECO:0000256" key="1">
    <source>
        <dbReference type="ARBA" id="ARBA00005017"/>
    </source>
</evidence>
<dbReference type="SUPFAM" id="SSF54211">
    <property type="entry name" value="Ribosomal protein S5 domain 2-like"/>
    <property type="match status" value="1"/>
</dbReference>
<reference evidence="8" key="1">
    <citation type="submission" date="2020-01" db="EMBL/GenBank/DDBJ databases">
        <title>Genome sequence of Kobresia littledalei, the first chromosome-level genome in the family Cyperaceae.</title>
        <authorList>
            <person name="Qu G."/>
        </authorList>
    </citation>
    <scope>NUCLEOTIDE SEQUENCE</scope>
    <source>
        <strain evidence="8">C.B.Clarke</strain>
        <tissue evidence="8">Leaf</tissue>
    </source>
</reference>
<organism evidence="8 9">
    <name type="scientific">Carex littledalei</name>
    <dbReference type="NCBI Taxonomy" id="544730"/>
    <lineage>
        <taxon>Eukaryota</taxon>
        <taxon>Viridiplantae</taxon>
        <taxon>Streptophyta</taxon>
        <taxon>Embryophyta</taxon>
        <taxon>Tracheophyta</taxon>
        <taxon>Spermatophyta</taxon>
        <taxon>Magnoliopsida</taxon>
        <taxon>Liliopsida</taxon>
        <taxon>Poales</taxon>
        <taxon>Cyperaceae</taxon>
        <taxon>Cyperoideae</taxon>
        <taxon>Cariceae</taxon>
        <taxon>Carex</taxon>
        <taxon>Carex subgen. Euthyceras</taxon>
    </lineage>
</organism>
<dbReference type="InterPro" id="IPR014721">
    <property type="entry name" value="Ribsml_uS5_D2-typ_fold_subgr"/>
</dbReference>
<proteinExistence type="predicted"/>
<evidence type="ECO:0000256" key="6">
    <source>
        <dbReference type="ARBA" id="ARBA00022840"/>
    </source>
</evidence>
<name>A0A833VGN9_9POAL</name>
<keyword evidence="3" id="KW-0808">Transferase</keyword>
<dbReference type="AlphaFoldDB" id="A0A833VGN9"/>
<dbReference type="EC" id="2.7.4.2" evidence="2"/>
<keyword evidence="6" id="KW-0067">ATP-binding</keyword>
<dbReference type="GO" id="GO:0019287">
    <property type="term" value="P:isopentenyl diphosphate biosynthetic process, mevalonate pathway"/>
    <property type="evidence" value="ECO:0007669"/>
    <property type="project" value="UniProtKB-UniPathway"/>
</dbReference>
<dbReference type="Gene3D" id="3.30.230.10">
    <property type="match status" value="1"/>
</dbReference>
<keyword evidence="9" id="KW-1185">Reference proteome</keyword>
<feature type="signal peptide" evidence="7">
    <location>
        <begin position="1"/>
        <end position="15"/>
    </location>
</feature>
<dbReference type="EMBL" id="SWLB01000004">
    <property type="protein sequence ID" value="KAF3339312.1"/>
    <property type="molecule type" value="Genomic_DNA"/>
</dbReference>
<dbReference type="GO" id="GO:0010142">
    <property type="term" value="P:farnesyl diphosphate biosynthetic process, mevalonate pathway"/>
    <property type="evidence" value="ECO:0007669"/>
    <property type="project" value="TreeGrafter"/>
</dbReference>
<evidence type="ECO:0000313" key="8">
    <source>
        <dbReference type="EMBL" id="KAF3339312.1"/>
    </source>
</evidence>
<dbReference type="PANTHER" id="PTHR31814:SF2">
    <property type="entry name" value="PHOSPHOMEVALONATE KINASE"/>
    <property type="match status" value="1"/>
</dbReference>
<accession>A0A833VGN9</accession>
<dbReference type="Proteomes" id="UP000623129">
    <property type="component" value="Unassembled WGS sequence"/>
</dbReference>
<evidence type="ECO:0000256" key="7">
    <source>
        <dbReference type="SAM" id="SignalP"/>
    </source>
</evidence>
<keyword evidence="5 8" id="KW-0418">Kinase</keyword>
<gene>
    <name evidence="8" type="ORF">FCM35_KLT16783</name>
</gene>
<sequence>MTTSVVASLLHYLGAVSIPLSGNKYTENGNGINSGLDLVHAIAQSAHCIAQGKIGSGFDVSSAVYGSQKYVRFSPQVLTSTQDSSWRRLPEIVSDVLKQKWDHENKPFSLPPFLTLLLGEPGTGGSSTPSMVGSVKKWQNSDPTTSQEIWQKLADSNSLLELQLKNLNKYSLDHYDSYKHVITACSRLPYNNWIEMVSDQVGELIVKSLLATREAFLQIRHFLCEMGKNAGVPIEPELQTQILDLTMETEGVLFAGVPGAGGFDAVFAVILGDANHNPIISTWSSRGVLPLLVGEDPFGVCLETGDPRARDVSSAISSITIS</sequence>
<dbReference type="InterPro" id="IPR036554">
    <property type="entry name" value="GHMP_kinase_C_sf"/>
</dbReference>
<feature type="chain" id="PRO_5032595265" description="phosphomevalonate kinase" evidence="7">
    <location>
        <begin position="16"/>
        <end position="322"/>
    </location>
</feature>
<dbReference type="InterPro" id="IPR020568">
    <property type="entry name" value="Ribosomal_Su5_D2-typ_SF"/>
</dbReference>